<name>A0ABV6RJR3_9MICO</name>
<dbReference type="PANTHER" id="PTHR46957:SF3">
    <property type="entry name" value="CYTOKINE RECEPTOR"/>
    <property type="match status" value="1"/>
</dbReference>
<dbReference type="Pfam" id="PF00041">
    <property type="entry name" value="fn3"/>
    <property type="match status" value="4"/>
</dbReference>
<sequence length="2075" mass="215653">MSAVSAAVISVAALLITGFALAYDGQIAPEVEVNDGGVWVTNRTDGLIARINVDAGEPDAFLSTPGDDVDVLQSGYNVLVTSARGYQPVNTAGQSTLPLVPLPVGAQVQLGGDRVVVSAPTGEVWIMNLDQAAAFNAEVLPPTYTANTAPTVAVGSDGTVFVLAGTELTRFPRSDEPTRTSSDETATLSGLSTGEGEVAMTVVGQTPVILDRPHSLLRLGMDGTDVDLNAHRIDPASAVLQQVGSAADQVVLSTSTSMVEVPLNGRGDPAVHSAGGTGDPVAPVQVAGCAYAAWNSANRYLRACEGEADPRSAPIDGAHADGELQLRVNHDLVILNDRRWGESWRIQDDMILVDEWTNIRDIETDKQEVEEEEESQTSKISNINPERTEENHPPVATGDSFGVRPGQNVVLPVLRNDTDPDGDLLTARVTGDQPGIGTVSVIEGGTQLQIEVAEDASGTASFTYEASDGRKDGTAAATVDLTVVDAATNSAPRLADEASDALKIEVASGRSVSLNVLPYMQDPEGDAFYLANAAVAPDDTVSFTADGHLTFHDSGKSPGEKEVRLTVIDEHGLAGEAVLTVDAVEDGDLAPLVNPDHVQVAANRSVTVKPLANDINPGGRELELLSITESDPAGIEATLDEHSGTVTLEGAEEGTYYLGYSVVAGAKSASSLIRVDVVQPSEEALKPVAVDDMAMVTAGRSTLVDPLQNDVDPSGGVLVLNSVTVPEKSGISATIVDHHLLRIEAEPGAAAGGEPIAVSYEVANAADSSQGTVRTMVVKSETQFAIPTAVPDTGVVRAGDVASLDVLSNDSSPTGSELHVTSLSASDAGTPGTFEIVDDEVRFTAAADGDGSVSVDYTVTDETGRQDSATATLRIVPADAGNEPPKPPNLEARTVSGTPVRIPIPTSGVDDEGDSVLLMGISSPTPQRGTITEITGSSLVYTPDEGATGTDTFRYQVMDRQGAVGTGEISVGIAKPAAMNLPPSAVPDAIEVKPDRIVQIPVLDNDSDPEGAPLSIDRSQVAAAETEASEAQLEHLAPPPGESSPFVTVTTPAEPGTYVMTYAASDGNTTTPAAITVTVDPDAPERAPVAVDDFVPAADVMDAEAKAVEVDVLANDSDPDGSVDELAVALIDPPEGVSADEQGHVRVTPQEEQQRIRYTVTDVDGLEAAGYIWVPGTAKQAPIWVGGPLEVDFGGELTIPLDDPETVRVRPGAGTVSIADPEGVSANRSDGSEMVVDPATLVYRPQEGFSGSDTITVPVTDGAVGDETAATATLSIPVTVRPDDVNRPPAFQGSLLRVEQGAAAAPLDLSGLAEDPEGGDLVFALDPGSSLPEGLEVDLDGSTLTAQAASGVEKGTVAEVGVTVSDGANPPVRATFQLSVTGSQKPLITAVDDALEMDAGTSSRLDVLANDSNPFPGGKRTIKGTGSSTPQVTVTPGETSLTVSADPDFSGVATLYYTVADETGDVDREVQGTATVTVIGAPDAPSVPRILETGDGLVKLEFQPGADNGAPITGYTVTSSPDGRTQQCTSTICTVENLRNDTEYTFQVTATNRVGASEPSSASAPGRPDVRPEKPSAPRAVRGDGELTVSWNAPVNRGSAIQTYDLQLMTAGGAPVDRTEIPAGQTSVTWGDLDNGTDYVFRVRAHNAAQDASDYSDWSRAEHPAGLPAKPAGTPKAERVGSGRITVTWPGMSTAEANGEPVTGYVVTASDGTTRTVRGADARSVTFEDMDPDAEYSFTYRGVNSVGTGKDGSAASNTVTAWAKPSQPTDVTASMKTDAAEGPDGTVTVSWKASDGNGTAVQDYVVTSNRGEEKVVTGGRTSVTFSGLSNGTAYTFQVTARNRFNSNGGTSDLSKASNSVTPFTTPDKPTVRSSTTRCTGSRSCKVSFSVTANGDGGAGGIDRLEYRIDGGSWTTYSGTVEKTVPSGTKVAFEARAWNTKDKVSSVVDGSTTAATYTAPNPTFGEFVVVAREPLPPYCEGGYCVKFDLTFSGLDPDKTYKLQLEMKDATPGRNGLWSFPRQTGKDYLEMKPNSDGTWSIHGGYNDYLYYGEPMSNVDVIVDGQVIGNFPHPDKHW</sequence>
<comment type="caution">
    <text evidence="6">The sequence shown here is derived from an EMBL/GenBank/DDBJ whole genome shotgun (WGS) entry which is preliminary data.</text>
</comment>
<keyword evidence="4" id="KW-0732">Signal</keyword>
<feature type="compositionally biased region" description="Low complexity" evidence="3">
    <location>
        <begin position="1556"/>
        <end position="1565"/>
    </location>
</feature>
<dbReference type="Gene3D" id="2.60.40.3440">
    <property type="match status" value="3"/>
</dbReference>
<dbReference type="EMBL" id="JBHLSV010000042">
    <property type="protein sequence ID" value="MFC0676123.1"/>
    <property type="molecule type" value="Genomic_DNA"/>
</dbReference>
<feature type="domain" description="Fibronectin type-III" evidence="5">
    <location>
        <begin position="1484"/>
        <end position="1570"/>
    </location>
</feature>
<dbReference type="PROSITE" id="PS50853">
    <property type="entry name" value="FN3"/>
    <property type="match status" value="4"/>
</dbReference>
<feature type="compositionally biased region" description="Basic and acidic residues" evidence="3">
    <location>
        <begin position="1568"/>
        <end position="1585"/>
    </location>
</feature>
<evidence type="ECO:0000313" key="7">
    <source>
        <dbReference type="Proteomes" id="UP001589793"/>
    </source>
</evidence>
<feature type="signal peptide" evidence="4">
    <location>
        <begin position="1"/>
        <end position="22"/>
    </location>
</feature>
<keyword evidence="2" id="KW-0119">Carbohydrate metabolism</keyword>
<feature type="compositionally biased region" description="Polar residues" evidence="3">
    <location>
        <begin position="1424"/>
        <end position="1435"/>
    </location>
</feature>
<feature type="chain" id="PRO_5046279578" evidence="4">
    <location>
        <begin position="23"/>
        <end position="2075"/>
    </location>
</feature>
<feature type="domain" description="Fibronectin type-III" evidence="5">
    <location>
        <begin position="1571"/>
        <end position="1666"/>
    </location>
</feature>
<organism evidence="6 7">
    <name type="scientific">Brachybacterium hainanense</name>
    <dbReference type="NCBI Taxonomy" id="1541174"/>
    <lineage>
        <taxon>Bacteria</taxon>
        <taxon>Bacillati</taxon>
        <taxon>Actinomycetota</taxon>
        <taxon>Actinomycetes</taxon>
        <taxon>Micrococcales</taxon>
        <taxon>Dermabacteraceae</taxon>
        <taxon>Brachybacterium</taxon>
    </lineage>
</organism>
<feature type="compositionally biased region" description="Polar residues" evidence="3">
    <location>
        <begin position="183"/>
        <end position="192"/>
    </location>
</feature>
<dbReference type="SUPFAM" id="SSF49265">
    <property type="entry name" value="Fibronectin type III"/>
    <property type="match status" value="2"/>
</dbReference>
<dbReference type="Proteomes" id="UP001589793">
    <property type="component" value="Unassembled WGS sequence"/>
</dbReference>
<feature type="compositionally biased region" description="Polar residues" evidence="3">
    <location>
        <begin position="1765"/>
        <end position="1775"/>
    </location>
</feature>
<dbReference type="InterPro" id="IPR013783">
    <property type="entry name" value="Ig-like_fold"/>
</dbReference>
<keyword evidence="1" id="KW-0378">Hydrolase</keyword>
<dbReference type="RefSeq" id="WP_376983171.1">
    <property type="nucleotide sequence ID" value="NZ_JBHLSV010000042.1"/>
</dbReference>
<dbReference type="CDD" id="cd00063">
    <property type="entry name" value="FN3"/>
    <property type="match status" value="4"/>
</dbReference>
<evidence type="ECO:0000256" key="1">
    <source>
        <dbReference type="ARBA" id="ARBA00023295"/>
    </source>
</evidence>
<feature type="compositionally biased region" description="Basic and acidic residues" evidence="3">
    <location>
        <begin position="171"/>
        <end position="182"/>
    </location>
</feature>
<dbReference type="NCBIfam" id="NF012211">
    <property type="entry name" value="tand_rpt_95"/>
    <property type="match status" value="1"/>
</dbReference>
<dbReference type="InterPro" id="IPR003961">
    <property type="entry name" value="FN3_dom"/>
</dbReference>
<evidence type="ECO:0000313" key="6">
    <source>
        <dbReference type="EMBL" id="MFC0676123.1"/>
    </source>
</evidence>
<keyword evidence="1" id="KW-0326">Glycosidase</keyword>
<feature type="region of interest" description="Disordered" evidence="3">
    <location>
        <begin position="1411"/>
        <end position="1435"/>
    </location>
</feature>
<dbReference type="InterPro" id="IPR050713">
    <property type="entry name" value="RTP_Phos/Ushers"/>
</dbReference>
<evidence type="ECO:0000256" key="3">
    <source>
        <dbReference type="SAM" id="MobiDB-lite"/>
    </source>
</evidence>
<keyword evidence="7" id="KW-1185">Reference proteome</keyword>
<reference evidence="6 7" key="1">
    <citation type="submission" date="2024-09" db="EMBL/GenBank/DDBJ databases">
        <authorList>
            <person name="Sun Q."/>
            <person name="Mori K."/>
        </authorList>
    </citation>
    <scope>NUCLEOTIDE SEQUENCE [LARGE SCALE GENOMIC DNA]</scope>
    <source>
        <strain evidence="6 7">CICC 10874</strain>
    </source>
</reference>
<dbReference type="Gene3D" id="2.60.40.10">
    <property type="entry name" value="Immunoglobulins"/>
    <property type="match status" value="4"/>
</dbReference>
<protein>
    <submittedName>
        <fullName evidence="6">Ig-like domain-containing protein</fullName>
    </submittedName>
</protein>
<dbReference type="PANTHER" id="PTHR46957">
    <property type="entry name" value="CYTOKINE RECEPTOR"/>
    <property type="match status" value="1"/>
</dbReference>
<keyword evidence="2" id="KW-0624">Polysaccharide degradation</keyword>
<feature type="region of interest" description="Disordered" evidence="3">
    <location>
        <begin position="364"/>
        <end position="403"/>
    </location>
</feature>
<feature type="region of interest" description="Disordered" evidence="3">
    <location>
        <begin position="1848"/>
        <end position="1876"/>
    </location>
</feature>
<dbReference type="InterPro" id="IPR036116">
    <property type="entry name" value="FN3_sf"/>
</dbReference>
<feature type="region of interest" description="Disordered" evidence="3">
    <location>
        <begin position="171"/>
        <end position="194"/>
    </location>
</feature>
<proteinExistence type="predicted"/>
<dbReference type="Pfam" id="PF17963">
    <property type="entry name" value="Big_9"/>
    <property type="match status" value="7"/>
</dbReference>
<evidence type="ECO:0000256" key="2">
    <source>
        <dbReference type="ARBA" id="ARBA00023326"/>
    </source>
</evidence>
<feature type="domain" description="Fibronectin type-III" evidence="5">
    <location>
        <begin position="1767"/>
        <end position="1868"/>
    </location>
</feature>
<feature type="region of interest" description="Disordered" evidence="3">
    <location>
        <begin position="1550"/>
        <end position="1585"/>
    </location>
</feature>
<dbReference type="SUPFAM" id="SSF63829">
    <property type="entry name" value="Calcium-dependent phosphotriesterase"/>
    <property type="match status" value="1"/>
</dbReference>
<feature type="compositionally biased region" description="Polar residues" evidence="3">
    <location>
        <begin position="1848"/>
        <end position="1864"/>
    </location>
</feature>
<accession>A0ABV6RJR3</accession>
<evidence type="ECO:0000259" key="5">
    <source>
        <dbReference type="PROSITE" id="PS50853"/>
    </source>
</evidence>
<gene>
    <name evidence="6" type="ORF">ACFFF6_19405</name>
</gene>
<feature type="domain" description="Fibronectin type-III" evidence="5">
    <location>
        <begin position="1671"/>
        <end position="1766"/>
    </location>
</feature>
<feature type="region of interest" description="Disordered" evidence="3">
    <location>
        <begin position="1654"/>
        <end position="1679"/>
    </location>
</feature>
<feature type="region of interest" description="Disordered" evidence="3">
    <location>
        <begin position="1765"/>
        <end position="1794"/>
    </location>
</feature>
<evidence type="ECO:0000256" key="4">
    <source>
        <dbReference type="SAM" id="SignalP"/>
    </source>
</evidence>
<dbReference type="SMART" id="SM00060">
    <property type="entry name" value="FN3"/>
    <property type="match status" value="5"/>
</dbReference>